<sequence length="298" mass="34087">MPVLDREEYIEQAYFFRAFRERLLDGIPAQEVLARIGEELLSTTRLPMAVGFMHSEVKVSGLMGPAMWRLTHYFAPFQAYVISKAEEEVFNRFPMDQALLVLEREASYRAGEPSPAGLFVYQFEAVSRNRLGYAGGLDAMAADPFYNDAWRDYIALLNARLGDVDFADLIYSRSAFLVSQMRRKDPDYSPKFPILFGEKEGKIARANHGRDPLYLFSALQRQLNYPEVPRPKRPDEAETRLTLLEQQVKLLENRLKLVEVDLKGDVDLSQFRVKPEDTAGVPDHWGLKASDLDDTPED</sequence>
<comment type="caution">
    <text evidence="2">The sequence shown here is derived from an EMBL/GenBank/DDBJ whole genome shotgun (WGS) entry which is preliminary data.</text>
</comment>
<dbReference type="RefSeq" id="WP_126726342.1">
    <property type="nucleotide sequence ID" value="NZ_RYZH01000029.1"/>
</dbReference>
<gene>
    <name evidence="2" type="ORF">TsocGM_15350</name>
</gene>
<dbReference type="Proteomes" id="UP000280296">
    <property type="component" value="Unassembled WGS sequence"/>
</dbReference>
<feature type="region of interest" description="Disordered" evidence="1">
    <location>
        <begin position="276"/>
        <end position="298"/>
    </location>
</feature>
<protein>
    <submittedName>
        <fullName evidence="2">Uncharacterized protein</fullName>
    </submittedName>
</protein>
<keyword evidence="3" id="KW-1185">Reference proteome</keyword>
<dbReference type="OrthoDB" id="251009at2"/>
<evidence type="ECO:0000313" key="2">
    <source>
        <dbReference type="EMBL" id="RUL86859.1"/>
    </source>
</evidence>
<accession>A0A432MHN8</accession>
<organism evidence="2 3">
    <name type="scientific">Tautonia sociabilis</name>
    <dbReference type="NCBI Taxonomy" id="2080755"/>
    <lineage>
        <taxon>Bacteria</taxon>
        <taxon>Pseudomonadati</taxon>
        <taxon>Planctomycetota</taxon>
        <taxon>Planctomycetia</taxon>
        <taxon>Isosphaerales</taxon>
        <taxon>Isosphaeraceae</taxon>
        <taxon>Tautonia</taxon>
    </lineage>
</organism>
<dbReference type="EMBL" id="RYZH01000029">
    <property type="protein sequence ID" value="RUL86859.1"/>
    <property type="molecule type" value="Genomic_DNA"/>
</dbReference>
<reference evidence="2 3" key="1">
    <citation type="submission" date="2018-12" db="EMBL/GenBank/DDBJ databases">
        <authorList>
            <person name="Toschakov S.V."/>
        </authorList>
    </citation>
    <scope>NUCLEOTIDE SEQUENCE [LARGE SCALE GENOMIC DNA]</scope>
    <source>
        <strain evidence="2 3">GM2012</strain>
    </source>
</reference>
<proteinExistence type="predicted"/>
<evidence type="ECO:0000256" key="1">
    <source>
        <dbReference type="SAM" id="MobiDB-lite"/>
    </source>
</evidence>
<dbReference type="AlphaFoldDB" id="A0A432MHN8"/>
<reference evidence="2 3" key="2">
    <citation type="submission" date="2019-01" db="EMBL/GenBank/DDBJ databases">
        <title>Tautonia sociabilis, a novel thermotolerant planctomycete of Isosphaeraceae family, isolated from a 4000 m deep subterranean habitat.</title>
        <authorList>
            <person name="Kovaleva O.L."/>
            <person name="Elcheninov A.G."/>
            <person name="Van Heerden E."/>
            <person name="Toshchakov S.V."/>
            <person name="Novikov A."/>
            <person name="Bonch-Osmolovskaya E.A."/>
            <person name="Kublanov I.V."/>
        </authorList>
    </citation>
    <scope>NUCLEOTIDE SEQUENCE [LARGE SCALE GENOMIC DNA]</scope>
    <source>
        <strain evidence="2 3">GM2012</strain>
    </source>
</reference>
<evidence type="ECO:0000313" key="3">
    <source>
        <dbReference type="Proteomes" id="UP000280296"/>
    </source>
</evidence>
<name>A0A432MHN8_9BACT</name>